<proteinExistence type="predicted"/>
<gene>
    <name evidence="1" type="ORF">ACAM_1016</name>
</gene>
<protein>
    <submittedName>
        <fullName evidence="1">Uncharacterized protein</fullName>
    </submittedName>
</protein>
<evidence type="ECO:0000313" key="1">
    <source>
        <dbReference type="EMBL" id="BAN90485.1"/>
    </source>
</evidence>
<accession>U3TEM5</accession>
<keyword evidence="2" id="KW-1185">Reference proteome</keyword>
<organism evidence="1 2">
    <name type="scientific">Aeropyrum camini SY1 = JCM 12091</name>
    <dbReference type="NCBI Taxonomy" id="1198449"/>
    <lineage>
        <taxon>Archaea</taxon>
        <taxon>Thermoproteota</taxon>
        <taxon>Thermoprotei</taxon>
        <taxon>Desulfurococcales</taxon>
        <taxon>Desulfurococcaceae</taxon>
        <taxon>Aeropyrum</taxon>
    </lineage>
</organism>
<dbReference type="PATRIC" id="fig|1198449.6.peg.1026"/>
<dbReference type="Proteomes" id="UP000016887">
    <property type="component" value="Chromosome"/>
</dbReference>
<name>U3TEM5_9CREN</name>
<sequence length="144" mass="16140">MSRLDCGEGEARIREVLKLYPWLLPVLWLFSQGSSGSEIVTADSASRILGVPKRLARTLLHYAAKAGVAEREVWGYRAPSQVCIEVRRSGRYYAAVVGSTVYVAKTLARRVRWFTVPIEYLENVEALQGKARFRAVIAKKVLEA</sequence>
<dbReference type="RefSeq" id="WP_022541758.1">
    <property type="nucleotide sequence ID" value="NC_022521.1"/>
</dbReference>
<reference evidence="1 2" key="1">
    <citation type="journal article" date="2013" name="Appl. Environ. Microbiol.">
        <title>Variation of the Virus-Related Elements within Syntenic Genomes of the Hyperthermophilic Archaeon Aeropyrum.</title>
        <authorList>
            <person name="Daifuku T."/>
            <person name="Yoshida T."/>
            <person name="Kitamura T."/>
            <person name="Kawaichi S."/>
            <person name="Inoue T."/>
            <person name="Nomura K."/>
            <person name="Yoshida Y."/>
            <person name="Kuno S."/>
            <person name="Sako Y."/>
        </authorList>
    </citation>
    <scope>NUCLEOTIDE SEQUENCE [LARGE SCALE GENOMIC DNA]</scope>
    <source>
        <strain evidence="1 2">SY1</strain>
    </source>
</reference>
<dbReference type="KEGG" id="acj:ACAM_1016"/>
<dbReference type="EMBL" id="AP012489">
    <property type="protein sequence ID" value="BAN90485.1"/>
    <property type="molecule type" value="Genomic_DNA"/>
</dbReference>
<evidence type="ECO:0000313" key="2">
    <source>
        <dbReference type="Proteomes" id="UP000016887"/>
    </source>
</evidence>
<dbReference type="GeneID" id="17110866"/>
<dbReference type="AlphaFoldDB" id="U3TEM5"/>